<name>A0AB34J3G7_PRYPA</name>
<evidence type="ECO:0000313" key="1">
    <source>
        <dbReference type="EMBL" id="KAL1511225.1"/>
    </source>
</evidence>
<dbReference type="AlphaFoldDB" id="A0AB34J3G7"/>
<protein>
    <recommendedName>
        <fullName evidence="3">Nucleotide-diphospho-sugar transferase domain-containing protein</fullName>
    </recommendedName>
</protein>
<keyword evidence="2" id="KW-1185">Reference proteome</keyword>
<evidence type="ECO:0000313" key="2">
    <source>
        <dbReference type="Proteomes" id="UP001515480"/>
    </source>
</evidence>
<dbReference type="Proteomes" id="UP001515480">
    <property type="component" value="Unassembled WGS sequence"/>
</dbReference>
<evidence type="ECO:0008006" key="3">
    <source>
        <dbReference type="Google" id="ProtNLM"/>
    </source>
</evidence>
<dbReference type="EMBL" id="JBGBPQ010000014">
    <property type="protein sequence ID" value="KAL1511225.1"/>
    <property type="molecule type" value="Genomic_DNA"/>
</dbReference>
<organism evidence="1 2">
    <name type="scientific">Prymnesium parvum</name>
    <name type="common">Toxic golden alga</name>
    <dbReference type="NCBI Taxonomy" id="97485"/>
    <lineage>
        <taxon>Eukaryota</taxon>
        <taxon>Haptista</taxon>
        <taxon>Haptophyta</taxon>
        <taxon>Prymnesiophyceae</taxon>
        <taxon>Prymnesiales</taxon>
        <taxon>Prymnesiaceae</taxon>
        <taxon>Prymnesium</taxon>
    </lineage>
</organism>
<sequence length="361" mass="41620">MSSGCSLTCRGVHFSRIEGGAAAMACRQVVPLEVSRRSYVYYWRNRTKPSVFQYEGVCRKRHGTHWHVLTFGSHAEHKFKAREYVCRPSRTIGADTCLAANLTDVERASSRRWMEKHGVNLTNRGVGYWKWKPLLILSALRRLPRGDVLLWMDRDLRLFNRPLNMLFCIGQNVRKGVAGFHFPCFVERKWTKRELAEAMGADHAMMETVQLYAGLLVLRKNKFALSFVEEWLWWMTARNGSYSSDQYNPARQSKGFREHRHDQSILSLLAKSKGVKTFPIPSASHDPGDMWGWEAGFCNRTMAMPLPRASVNYHYRIASDYARTKRECERVQKSDSAPLVDYVTSNRNDTGKYIEAANTYS</sequence>
<reference evidence="1 2" key="1">
    <citation type="journal article" date="2024" name="Science">
        <title>Giant polyketide synthase enzymes in the biosynthesis of giant marine polyether toxins.</title>
        <authorList>
            <person name="Fallon T.R."/>
            <person name="Shende V.V."/>
            <person name="Wierzbicki I.H."/>
            <person name="Pendleton A.L."/>
            <person name="Watervoot N.F."/>
            <person name="Auber R.P."/>
            <person name="Gonzalez D.J."/>
            <person name="Wisecaver J.H."/>
            <person name="Moore B.S."/>
        </authorList>
    </citation>
    <scope>NUCLEOTIDE SEQUENCE [LARGE SCALE GENOMIC DNA]</scope>
    <source>
        <strain evidence="1 2">12B1</strain>
    </source>
</reference>
<accession>A0AB34J3G7</accession>
<proteinExistence type="predicted"/>
<comment type="caution">
    <text evidence="1">The sequence shown here is derived from an EMBL/GenBank/DDBJ whole genome shotgun (WGS) entry which is preliminary data.</text>
</comment>
<gene>
    <name evidence="1" type="ORF">AB1Y20_006037</name>
</gene>